<evidence type="ECO:0000313" key="2">
    <source>
        <dbReference type="Proteomes" id="UP001237988"/>
    </source>
</evidence>
<accession>A0AAF0LYR6</accession>
<sequence>MFLTSLSVFIVPHFRRLVKSFFEVFLKSLLQSLFPLDILIVPQIGEFVKPFFDFF</sequence>
<name>A0AAF0LYR6_9CAUD</name>
<reference evidence="1" key="1">
    <citation type="submission" date="2023-04" db="EMBL/GenBank/DDBJ databases">
        <title>Bacteriophage Phass-1 Discovered in the Human Gut Virome - the Founding Member of the Proposed New Family Phassviridae.</title>
        <authorList>
            <person name="Tikunov A.Y."/>
            <person name="Morozova V.V."/>
            <person name="Chechushkov A.V."/>
            <person name="Tikunova N.V."/>
        </authorList>
    </citation>
    <scope>NUCLEOTIDE SEQUENCE</scope>
</reference>
<protein>
    <submittedName>
        <fullName evidence="1">Uncharacterized protein</fullName>
    </submittedName>
</protein>
<proteinExistence type="predicted"/>
<dbReference type="EMBL" id="OQ749652">
    <property type="protein sequence ID" value="WIC39741.1"/>
    <property type="molecule type" value="Genomic_DNA"/>
</dbReference>
<organism evidence="1 2">
    <name type="scientific">Phage Phass-1</name>
    <dbReference type="NCBI Taxonomy" id="3043662"/>
    <lineage>
        <taxon>Viruses</taxon>
        <taxon>Duplodnaviria</taxon>
        <taxon>Heunggongvirae</taxon>
        <taxon>Uroviricota</taxon>
        <taxon>Caudoviricetes</taxon>
        <taxon>Caudoviricetes code 15 clade</taxon>
    </lineage>
</organism>
<dbReference type="Proteomes" id="UP001237988">
    <property type="component" value="Segment"/>
</dbReference>
<evidence type="ECO:0000313" key="1">
    <source>
        <dbReference type="EMBL" id="WIC39741.1"/>
    </source>
</evidence>